<dbReference type="GO" id="GO:0032993">
    <property type="term" value="C:protein-DNA complex"/>
    <property type="evidence" value="ECO:0007669"/>
    <property type="project" value="TreeGrafter"/>
</dbReference>
<dbReference type="PANTHER" id="PTHR48111">
    <property type="entry name" value="REGULATOR OF RPOS"/>
    <property type="match status" value="1"/>
</dbReference>
<dbReference type="RefSeq" id="WP_113934115.1">
    <property type="nucleotide sequence ID" value="NZ_JACCEU010000009.1"/>
</dbReference>
<dbReference type="Gene3D" id="1.10.10.10">
    <property type="entry name" value="Winged helix-like DNA-binding domain superfamily/Winged helix DNA-binding domain"/>
    <property type="match status" value="1"/>
</dbReference>
<evidence type="ECO:0000256" key="2">
    <source>
        <dbReference type="ARBA" id="ARBA00023012"/>
    </source>
</evidence>
<dbReference type="InterPro" id="IPR001789">
    <property type="entry name" value="Sig_transdc_resp-reg_receiver"/>
</dbReference>
<keyword evidence="5" id="KW-0804">Transcription</keyword>
<keyword evidence="3" id="KW-0805">Transcription regulation</keyword>
<evidence type="ECO:0000256" key="4">
    <source>
        <dbReference type="ARBA" id="ARBA00023125"/>
    </source>
</evidence>
<dbReference type="Pfam" id="PF00486">
    <property type="entry name" value="Trans_reg_C"/>
    <property type="match status" value="1"/>
</dbReference>
<feature type="domain" description="OmpR/PhoB-type" evidence="9">
    <location>
        <begin position="131"/>
        <end position="227"/>
    </location>
</feature>
<dbReference type="PANTHER" id="PTHR48111:SF22">
    <property type="entry name" value="REGULATOR OF RPOS"/>
    <property type="match status" value="1"/>
</dbReference>
<feature type="DNA-binding region" description="OmpR/PhoB-type" evidence="7">
    <location>
        <begin position="131"/>
        <end position="227"/>
    </location>
</feature>
<evidence type="ECO:0000313" key="10">
    <source>
        <dbReference type="EMBL" id="RBP37964.1"/>
    </source>
</evidence>
<dbReference type="SUPFAM" id="SSF52172">
    <property type="entry name" value="CheY-like"/>
    <property type="match status" value="1"/>
</dbReference>
<protein>
    <submittedName>
        <fullName evidence="10">DNA-binding response OmpR family regulator</fullName>
    </submittedName>
</protein>
<dbReference type="PROSITE" id="PS51755">
    <property type="entry name" value="OMPR_PHOB"/>
    <property type="match status" value="1"/>
</dbReference>
<dbReference type="PROSITE" id="PS50110">
    <property type="entry name" value="RESPONSE_REGULATORY"/>
    <property type="match status" value="1"/>
</dbReference>
<accession>A0A366H7F0</accession>
<keyword evidence="2" id="KW-0902">Two-component regulatory system</keyword>
<gene>
    <name evidence="10" type="ORF">DFR37_108147</name>
</gene>
<dbReference type="SUPFAM" id="SSF46894">
    <property type="entry name" value="C-terminal effector domain of the bipartite response regulators"/>
    <property type="match status" value="1"/>
</dbReference>
<dbReference type="InterPro" id="IPR011006">
    <property type="entry name" value="CheY-like_superfamily"/>
</dbReference>
<dbReference type="GO" id="GO:0006355">
    <property type="term" value="P:regulation of DNA-templated transcription"/>
    <property type="evidence" value="ECO:0007669"/>
    <property type="project" value="InterPro"/>
</dbReference>
<sequence length="229" mass="24521">MPDVKARVLIVENDATIAANLYGFLEMRGFVPDAAYEGHDALGLLGTNRYDALILDIGLPGLDGYGVLRALRQEGQAAIPVLMLTARDQLDAKLAAFALGADDYLVKPFALAEVEARLRAMLRRSAGGGNAVVLEFGGVRYDPSSQSVTVDGQAVVLARKSLHILGLLLRDAGRVVGHQELEQALWPDGPPSPDALRGQVHLLRKKMIEAGFNGIETVHGLGWKLVPPS</sequence>
<dbReference type="Gene3D" id="3.40.50.2300">
    <property type="match status" value="1"/>
</dbReference>
<evidence type="ECO:0000256" key="5">
    <source>
        <dbReference type="ARBA" id="ARBA00023163"/>
    </source>
</evidence>
<evidence type="ECO:0000313" key="11">
    <source>
        <dbReference type="Proteomes" id="UP000253628"/>
    </source>
</evidence>
<dbReference type="GO" id="GO:0005829">
    <property type="term" value="C:cytosol"/>
    <property type="evidence" value="ECO:0007669"/>
    <property type="project" value="TreeGrafter"/>
</dbReference>
<evidence type="ECO:0000259" key="9">
    <source>
        <dbReference type="PROSITE" id="PS51755"/>
    </source>
</evidence>
<dbReference type="Pfam" id="PF00072">
    <property type="entry name" value="Response_reg"/>
    <property type="match status" value="1"/>
</dbReference>
<comment type="caution">
    <text evidence="10">The sequence shown here is derived from an EMBL/GenBank/DDBJ whole genome shotgun (WGS) entry which is preliminary data.</text>
</comment>
<feature type="domain" description="Response regulatory" evidence="8">
    <location>
        <begin position="7"/>
        <end position="122"/>
    </location>
</feature>
<reference evidence="10 11" key="1">
    <citation type="submission" date="2018-06" db="EMBL/GenBank/DDBJ databases">
        <title>Genomic Encyclopedia of Type Strains, Phase IV (KMG-IV): sequencing the most valuable type-strain genomes for metagenomic binning, comparative biology and taxonomic classification.</title>
        <authorList>
            <person name="Goeker M."/>
        </authorList>
    </citation>
    <scope>NUCLEOTIDE SEQUENCE [LARGE SCALE GENOMIC DNA]</scope>
    <source>
        <strain evidence="10 11">DSM 25520</strain>
    </source>
</reference>
<dbReference type="AlphaFoldDB" id="A0A366H7F0"/>
<name>A0A366H7F0_9BURK</name>
<proteinExistence type="predicted"/>
<feature type="modified residue" description="4-aspartylphosphate" evidence="6">
    <location>
        <position position="56"/>
    </location>
</feature>
<dbReference type="Gene3D" id="6.10.250.690">
    <property type="match status" value="1"/>
</dbReference>
<dbReference type="GO" id="GO:0000976">
    <property type="term" value="F:transcription cis-regulatory region binding"/>
    <property type="evidence" value="ECO:0007669"/>
    <property type="project" value="TreeGrafter"/>
</dbReference>
<dbReference type="Proteomes" id="UP000253628">
    <property type="component" value="Unassembled WGS sequence"/>
</dbReference>
<dbReference type="OrthoDB" id="9802426at2"/>
<dbReference type="InterPro" id="IPR016032">
    <property type="entry name" value="Sig_transdc_resp-reg_C-effctor"/>
</dbReference>
<dbReference type="EMBL" id="QNRQ01000008">
    <property type="protein sequence ID" value="RBP37964.1"/>
    <property type="molecule type" value="Genomic_DNA"/>
</dbReference>
<evidence type="ECO:0000256" key="7">
    <source>
        <dbReference type="PROSITE-ProRule" id="PRU01091"/>
    </source>
</evidence>
<dbReference type="CDD" id="cd00383">
    <property type="entry name" value="trans_reg_C"/>
    <property type="match status" value="1"/>
</dbReference>
<keyword evidence="11" id="KW-1185">Reference proteome</keyword>
<dbReference type="SMART" id="SM00448">
    <property type="entry name" value="REC"/>
    <property type="match status" value="1"/>
</dbReference>
<evidence type="ECO:0000256" key="3">
    <source>
        <dbReference type="ARBA" id="ARBA00023015"/>
    </source>
</evidence>
<keyword evidence="4 7" id="KW-0238">DNA-binding</keyword>
<dbReference type="InterPro" id="IPR039420">
    <property type="entry name" value="WalR-like"/>
</dbReference>
<organism evidence="10 11">
    <name type="scientific">Eoetvoesiella caeni</name>
    <dbReference type="NCBI Taxonomy" id="645616"/>
    <lineage>
        <taxon>Bacteria</taxon>
        <taxon>Pseudomonadati</taxon>
        <taxon>Pseudomonadota</taxon>
        <taxon>Betaproteobacteria</taxon>
        <taxon>Burkholderiales</taxon>
        <taxon>Alcaligenaceae</taxon>
        <taxon>Eoetvoesiella</taxon>
    </lineage>
</organism>
<evidence type="ECO:0000256" key="6">
    <source>
        <dbReference type="PROSITE-ProRule" id="PRU00169"/>
    </source>
</evidence>
<keyword evidence="1 6" id="KW-0597">Phosphoprotein</keyword>
<evidence type="ECO:0000256" key="1">
    <source>
        <dbReference type="ARBA" id="ARBA00022553"/>
    </source>
</evidence>
<evidence type="ECO:0000259" key="8">
    <source>
        <dbReference type="PROSITE" id="PS50110"/>
    </source>
</evidence>
<dbReference type="SMART" id="SM00862">
    <property type="entry name" value="Trans_reg_C"/>
    <property type="match status" value="1"/>
</dbReference>
<dbReference type="InterPro" id="IPR036388">
    <property type="entry name" value="WH-like_DNA-bd_sf"/>
</dbReference>
<dbReference type="GO" id="GO:0000156">
    <property type="term" value="F:phosphorelay response regulator activity"/>
    <property type="evidence" value="ECO:0007669"/>
    <property type="project" value="TreeGrafter"/>
</dbReference>
<dbReference type="InterPro" id="IPR001867">
    <property type="entry name" value="OmpR/PhoB-type_DNA-bd"/>
</dbReference>